<dbReference type="GO" id="GO:0010506">
    <property type="term" value="P:regulation of autophagy"/>
    <property type="evidence" value="ECO:0007669"/>
    <property type="project" value="TreeGrafter"/>
</dbReference>
<dbReference type="PROSITE" id="PS00383">
    <property type="entry name" value="TYR_PHOSPHATASE_1"/>
    <property type="match status" value="1"/>
</dbReference>
<evidence type="ECO:0000256" key="3">
    <source>
        <dbReference type="ARBA" id="ARBA00012903"/>
    </source>
</evidence>
<evidence type="ECO:0000256" key="4">
    <source>
        <dbReference type="ARBA" id="ARBA00022723"/>
    </source>
</evidence>
<dbReference type="GO" id="GO:0046856">
    <property type="term" value="P:phosphatidylinositol dephosphorylation"/>
    <property type="evidence" value="ECO:0007669"/>
    <property type="project" value="TreeGrafter"/>
</dbReference>
<dbReference type="InterPro" id="IPR017455">
    <property type="entry name" value="Znf_FYVE-rel"/>
</dbReference>
<evidence type="ECO:0000256" key="8">
    <source>
        <dbReference type="ARBA" id="ARBA00023136"/>
    </source>
</evidence>
<dbReference type="PROSITE" id="PS50178">
    <property type="entry name" value="ZF_FYVE"/>
    <property type="match status" value="1"/>
</dbReference>
<comment type="similarity">
    <text evidence="2">Belongs to the protein-tyrosine phosphatase family. Non-receptor class myotubularin subfamily.</text>
</comment>
<dbReference type="PANTHER" id="PTHR10807:SF75">
    <property type="entry name" value="PHOSPHATIDYLINOSITOL-3-PHOSPHATE PHOSPHATASE"/>
    <property type="match status" value="1"/>
</dbReference>
<evidence type="ECO:0000256" key="1">
    <source>
        <dbReference type="ARBA" id="ARBA00004370"/>
    </source>
</evidence>
<sequence length="1303" mass="144626">MDINDCQQVPQFEKSNPLAQVPPLPLLLGEYPVLVSQTADGNAMITNFRFCVCERHSFINIPLMMVSDLLVIEAAKRLRVGCKDGATYSCTFATAEDCNQCTSLLRERTGQPTTAKKLFAYTFYRLVQQKEKSTGQLSVSEVQQISLCQPGDDKFSYTFGKEVTRLGFDTSRKKIWRMSSANERYEFCATYPKDHILPATYEDDKLKSSLDFRAMKRFPSVVWRDKSSGVVLIRSSQPLSSFLGLSYFHNPADVALLEDIVQACNKDYLAAEEQTRVGKALLEQGETLSAIQSRGMGGNCQTNSCNEEVSLSSMLNDTVNWEIENDPEVDDDTRTARKLAIVDCRSLAGVWGNSFKGGGTEDEVVYKCNIIHLDLANIHTVRDSFNKLRTLCHSYVEGTYYKNLSGSMWLTYISALLRGANMVVELMHVKKRPVLVHCSDGWDRTSQIVSLSEVMMDPYYRTFEGFQVVVEREWLHFGHKFAERGGHDPNCSDTNQISPVFLQFLDCVYQLTLQYPAEFQFNEAYLVKLLKHSQACLFGNFLYNCQKERENWGKNTASVWSLLRPENIQFVNLLYDKTSQQVLTAKFSEHDVVLWKSVYMAGLSPWPHGSQIDFYLDSSPAGGSEDGANLPVDGVPRSKSMDDLSKASMDSGRRNSDPSITQSQESASSVVTHGQHNTSSSHEMIHCAEELASSSAPKLLGVCTGEDSVELQEIQPSTANISLEDNTEQVVHLTPHDIISKDRPAAPAAVLNGNHSYTFCETDVHGTSINGENIAELNGSSLGLISSVVFCPETMGKCEHALCCDSPKSGVTLCCNISTFEPNVLSRNYIPNGVCKGHDCRAVRSQSLSSNNKFYIGDGVPPQTAASVSNLSDYNQRQMSLLAERLAESNWKHNDTDIHYLYNSNFRNHSNCDEDQHSMDKHDKEHSSTSAANQLINGTKHLTYINGKSGQPESGASRLERNQFIGIHSPNQADNTRTSINSASTDTLTDDIESGKGDSVLSVEPYFLEVGTTPDNRATSSLSSLLCPLKRESLTALTDVSGGNNLMSRRARAASGASRDLSASPSGCRGNWNDTGRLRHPSGGDLVTRSWLGATVATSTTDISDSCVGKLTSPCMDRQPSIKQHIDVDGLTLFCDERQRLLTECFLEKDRLFFEMENRYLHALDQIKGIRHQQLPNNYMDEYLMSESEGGDNSSLCSLGNPASDASWENVDESESKIVMWVPDTAVTHCAGCGEQFWVLRPKHHCRKCGRIFCFSCSNYQSPVPDQQLHKPVRVCRRCHSELVQQSPGASSDGRIPTLVTDG</sequence>
<keyword evidence="6" id="KW-0378">Hydrolase</keyword>
<feature type="compositionally biased region" description="Low complexity" evidence="13">
    <location>
        <begin position="1053"/>
        <end position="1064"/>
    </location>
</feature>
<feature type="region of interest" description="Disordered" evidence="13">
    <location>
        <begin position="1050"/>
        <end position="1076"/>
    </location>
</feature>
<evidence type="ECO:0000256" key="7">
    <source>
        <dbReference type="ARBA" id="ARBA00022833"/>
    </source>
</evidence>
<dbReference type="InterPro" id="IPR016130">
    <property type="entry name" value="Tyr_Pase_AS"/>
</dbReference>
<dbReference type="EC" id="3.1.3.95" evidence="3"/>
<keyword evidence="17" id="KW-1185">Reference proteome</keyword>
<evidence type="ECO:0000256" key="6">
    <source>
        <dbReference type="ARBA" id="ARBA00022801"/>
    </source>
</evidence>
<dbReference type="GO" id="GO:0005737">
    <property type="term" value="C:cytoplasm"/>
    <property type="evidence" value="ECO:0007669"/>
    <property type="project" value="TreeGrafter"/>
</dbReference>
<evidence type="ECO:0000259" key="14">
    <source>
        <dbReference type="PROSITE" id="PS50178"/>
    </source>
</evidence>
<dbReference type="CDD" id="cd15733">
    <property type="entry name" value="FYVE_MTMR4"/>
    <property type="match status" value="1"/>
</dbReference>
<evidence type="ECO:0000313" key="16">
    <source>
        <dbReference type="EMBL" id="CAL1534854.1"/>
    </source>
</evidence>
<dbReference type="SMART" id="SM00064">
    <property type="entry name" value="FYVE"/>
    <property type="match status" value="1"/>
</dbReference>
<feature type="domain" description="Myotubularin phosphatase" evidence="15">
    <location>
        <begin position="153"/>
        <end position="599"/>
    </location>
</feature>
<evidence type="ECO:0000256" key="10">
    <source>
        <dbReference type="PIRSR" id="PIRSR630564-1"/>
    </source>
</evidence>
<proteinExistence type="inferred from homology"/>
<dbReference type="InterPro" id="IPR010569">
    <property type="entry name" value="Myotubularin-like_Pase_dom"/>
</dbReference>
<dbReference type="InterPro" id="IPR013083">
    <property type="entry name" value="Znf_RING/FYVE/PHD"/>
</dbReference>
<dbReference type="Gene3D" id="3.30.40.10">
    <property type="entry name" value="Zinc/RING finger domain, C3HC4 (zinc finger)"/>
    <property type="match status" value="1"/>
</dbReference>
<gene>
    <name evidence="16" type="ORF">GSLYS_00008814001</name>
</gene>
<dbReference type="EMBL" id="CAXITT010000184">
    <property type="protein sequence ID" value="CAL1534854.1"/>
    <property type="molecule type" value="Genomic_DNA"/>
</dbReference>
<keyword evidence="4" id="KW-0479">Metal-binding</keyword>
<evidence type="ECO:0000256" key="11">
    <source>
        <dbReference type="PIRSR" id="PIRSR630564-2"/>
    </source>
</evidence>
<feature type="binding site" evidence="11">
    <location>
        <begin position="377"/>
        <end position="378"/>
    </location>
    <ligand>
        <name>substrate</name>
    </ligand>
</feature>
<dbReference type="PANTHER" id="PTHR10807">
    <property type="entry name" value="MYOTUBULARIN-RELATED"/>
    <property type="match status" value="1"/>
</dbReference>
<feature type="binding site" evidence="11">
    <location>
        <begin position="438"/>
        <end position="444"/>
    </location>
    <ligand>
        <name>substrate</name>
    </ligand>
</feature>
<protein>
    <recommendedName>
        <fullName evidence="3">phosphatidylinositol-3,5-bisphosphate 3-phosphatase</fullName>
        <ecNumber evidence="3">3.1.3.95</ecNumber>
    </recommendedName>
    <alternativeName>
        <fullName evidence="9">Phosphatidylinositol-3,5-bisphosphate 3-phosphatase</fullName>
    </alternativeName>
</protein>
<evidence type="ECO:0000256" key="2">
    <source>
        <dbReference type="ARBA" id="ARBA00007471"/>
    </source>
</evidence>
<comment type="subcellular location">
    <subcellularLocation>
        <location evidence="1">Membrane</location>
    </subcellularLocation>
</comment>
<dbReference type="CDD" id="cd14507">
    <property type="entry name" value="PTP-MTM-like"/>
    <property type="match status" value="1"/>
</dbReference>
<feature type="compositionally biased region" description="Basic and acidic residues" evidence="13">
    <location>
        <begin position="639"/>
        <end position="656"/>
    </location>
</feature>
<keyword evidence="5 12" id="KW-0863">Zinc-finger</keyword>
<comment type="caution">
    <text evidence="16">The sequence shown here is derived from an EMBL/GenBank/DDBJ whole genome shotgun (WGS) entry which is preliminary data.</text>
</comment>
<dbReference type="InterPro" id="IPR030564">
    <property type="entry name" value="Myotubularin"/>
</dbReference>
<dbReference type="Pfam" id="PF01363">
    <property type="entry name" value="FYVE"/>
    <property type="match status" value="1"/>
</dbReference>
<feature type="domain" description="FYVE-type" evidence="14">
    <location>
        <begin position="1224"/>
        <end position="1284"/>
    </location>
</feature>
<feature type="compositionally biased region" description="Polar residues" evidence="13">
    <location>
        <begin position="657"/>
        <end position="679"/>
    </location>
</feature>
<accession>A0AAV2HPU7</accession>
<dbReference type="InterPro" id="IPR046978">
    <property type="entry name" value="MTMR4_FYVE"/>
</dbReference>
<evidence type="ECO:0000256" key="9">
    <source>
        <dbReference type="ARBA" id="ARBA00032571"/>
    </source>
</evidence>
<feature type="region of interest" description="Disordered" evidence="13">
    <location>
        <begin position="625"/>
        <end position="679"/>
    </location>
</feature>
<dbReference type="PROSITE" id="PS51339">
    <property type="entry name" value="PPASE_MYOTUBULARIN"/>
    <property type="match status" value="1"/>
</dbReference>
<dbReference type="InterPro" id="IPR000306">
    <property type="entry name" value="Znf_FYVE"/>
</dbReference>
<reference evidence="16 17" key="1">
    <citation type="submission" date="2024-04" db="EMBL/GenBank/DDBJ databases">
        <authorList>
            <consortium name="Genoscope - CEA"/>
            <person name="William W."/>
        </authorList>
    </citation>
    <scope>NUCLEOTIDE SEQUENCE [LARGE SCALE GENOMIC DNA]</scope>
</reference>
<dbReference type="GO" id="GO:0052629">
    <property type="term" value="F:phosphatidylinositol-3,5-bisphosphate 3-phosphatase activity"/>
    <property type="evidence" value="ECO:0007669"/>
    <property type="project" value="UniProtKB-EC"/>
</dbReference>
<dbReference type="SUPFAM" id="SSF57903">
    <property type="entry name" value="FYVE/PHD zinc finger"/>
    <property type="match status" value="1"/>
</dbReference>
<keyword evidence="8" id="KW-0472">Membrane</keyword>
<feature type="active site" description="Phosphocysteine intermediate" evidence="10">
    <location>
        <position position="438"/>
    </location>
</feature>
<keyword evidence="7" id="KW-0862">Zinc</keyword>
<evidence type="ECO:0000256" key="13">
    <source>
        <dbReference type="SAM" id="MobiDB-lite"/>
    </source>
</evidence>
<evidence type="ECO:0000256" key="5">
    <source>
        <dbReference type="ARBA" id="ARBA00022771"/>
    </source>
</evidence>
<dbReference type="GO" id="GO:0004438">
    <property type="term" value="F:phosphatidylinositol-3-phosphate phosphatase activity"/>
    <property type="evidence" value="ECO:0007669"/>
    <property type="project" value="TreeGrafter"/>
</dbReference>
<dbReference type="GO" id="GO:0008270">
    <property type="term" value="F:zinc ion binding"/>
    <property type="evidence" value="ECO:0007669"/>
    <property type="project" value="UniProtKB-KW"/>
</dbReference>
<evidence type="ECO:0000256" key="12">
    <source>
        <dbReference type="PROSITE-ProRule" id="PRU00091"/>
    </source>
</evidence>
<organism evidence="16 17">
    <name type="scientific">Lymnaea stagnalis</name>
    <name type="common">Great pond snail</name>
    <name type="synonym">Helix stagnalis</name>
    <dbReference type="NCBI Taxonomy" id="6523"/>
    <lineage>
        <taxon>Eukaryota</taxon>
        <taxon>Metazoa</taxon>
        <taxon>Spiralia</taxon>
        <taxon>Lophotrochozoa</taxon>
        <taxon>Mollusca</taxon>
        <taxon>Gastropoda</taxon>
        <taxon>Heterobranchia</taxon>
        <taxon>Euthyneura</taxon>
        <taxon>Panpulmonata</taxon>
        <taxon>Hygrophila</taxon>
        <taxon>Lymnaeoidea</taxon>
        <taxon>Lymnaeidae</taxon>
        <taxon>Lymnaea</taxon>
    </lineage>
</organism>
<name>A0AAV2HPU7_LYMST</name>
<feature type="binding site" evidence="11">
    <location>
        <begin position="353"/>
        <end position="356"/>
    </location>
    <ligand>
        <name>substrate</name>
    </ligand>
</feature>
<dbReference type="SUPFAM" id="SSF52799">
    <property type="entry name" value="(Phosphotyrosine protein) phosphatases II"/>
    <property type="match status" value="1"/>
</dbReference>
<evidence type="ECO:0000313" key="17">
    <source>
        <dbReference type="Proteomes" id="UP001497497"/>
    </source>
</evidence>
<dbReference type="InterPro" id="IPR011011">
    <property type="entry name" value="Znf_FYVE_PHD"/>
</dbReference>
<dbReference type="GO" id="GO:0019903">
    <property type="term" value="F:protein phosphatase binding"/>
    <property type="evidence" value="ECO:0007669"/>
    <property type="project" value="TreeGrafter"/>
</dbReference>
<dbReference type="InterPro" id="IPR029021">
    <property type="entry name" value="Prot-tyrosine_phosphatase-like"/>
</dbReference>
<dbReference type="Pfam" id="PF06602">
    <property type="entry name" value="Myotub-related"/>
    <property type="match status" value="1"/>
</dbReference>
<evidence type="ECO:0000259" key="15">
    <source>
        <dbReference type="PROSITE" id="PS51339"/>
    </source>
</evidence>
<dbReference type="Proteomes" id="UP001497497">
    <property type="component" value="Unassembled WGS sequence"/>
</dbReference>
<dbReference type="GO" id="GO:0016020">
    <property type="term" value="C:membrane"/>
    <property type="evidence" value="ECO:0007669"/>
    <property type="project" value="UniProtKB-SubCell"/>
</dbReference>